<evidence type="ECO:0000313" key="2">
    <source>
        <dbReference type="Proteomes" id="UP000821845"/>
    </source>
</evidence>
<dbReference type="Proteomes" id="UP000821845">
    <property type="component" value="Chromosome 11"/>
</dbReference>
<reference evidence="1" key="1">
    <citation type="submission" date="2020-05" db="EMBL/GenBank/DDBJ databases">
        <title>Large-scale comparative analyses of tick genomes elucidate their genetic diversity and vector capacities.</title>
        <authorList>
            <person name="Jia N."/>
            <person name="Wang J."/>
            <person name="Shi W."/>
            <person name="Du L."/>
            <person name="Sun Y."/>
            <person name="Zhan W."/>
            <person name="Jiang J."/>
            <person name="Wang Q."/>
            <person name="Zhang B."/>
            <person name="Ji P."/>
            <person name="Sakyi L.B."/>
            <person name="Cui X."/>
            <person name="Yuan T."/>
            <person name="Jiang B."/>
            <person name="Yang W."/>
            <person name="Lam T.T.-Y."/>
            <person name="Chang Q."/>
            <person name="Ding S."/>
            <person name="Wang X."/>
            <person name="Zhu J."/>
            <person name="Ruan X."/>
            <person name="Zhao L."/>
            <person name="Wei J."/>
            <person name="Que T."/>
            <person name="Du C."/>
            <person name="Cheng J."/>
            <person name="Dai P."/>
            <person name="Han X."/>
            <person name="Huang E."/>
            <person name="Gao Y."/>
            <person name="Liu J."/>
            <person name="Shao H."/>
            <person name="Ye R."/>
            <person name="Li L."/>
            <person name="Wei W."/>
            <person name="Wang X."/>
            <person name="Wang C."/>
            <person name="Yang T."/>
            <person name="Huo Q."/>
            <person name="Li W."/>
            <person name="Guo W."/>
            <person name="Chen H."/>
            <person name="Zhou L."/>
            <person name="Ni X."/>
            <person name="Tian J."/>
            <person name="Zhou Y."/>
            <person name="Sheng Y."/>
            <person name="Liu T."/>
            <person name="Pan Y."/>
            <person name="Xia L."/>
            <person name="Li J."/>
            <person name="Zhao F."/>
            <person name="Cao W."/>
        </authorList>
    </citation>
    <scope>NUCLEOTIDE SEQUENCE</scope>
    <source>
        <strain evidence="1">Hyas-2018</strain>
    </source>
</reference>
<comment type="caution">
    <text evidence="1">The sequence shown here is derived from an EMBL/GenBank/DDBJ whole genome shotgun (WGS) entry which is preliminary data.</text>
</comment>
<keyword evidence="2" id="KW-1185">Reference proteome</keyword>
<proteinExistence type="predicted"/>
<gene>
    <name evidence="1" type="ORF">HPB50_006477</name>
</gene>
<name>A0ACB7T390_HYAAI</name>
<dbReference type="EMBL" id="CM023491">
    <property type="protein sequence ID" value="KAH6940767.1"/>
    <property type="molecule type" value="Genomic_DNA"/>
</dbReference>
<evidence type="ECO:0000313" key="1">
    <source>
        <dbReference type="EMBL" id="KAH6940767.1"/>
    </source>
</evidence>
<protein>
    <submittedName>
        <fullName evidence="1">Uncharacterized protein</fullName>
    </submittedName>
</protein>
<sequence length="194" mass="21700">MPPMTGTSGTDPAILRADDRQVAGRTEISALFVSYLAWLSTAPYGTIATDDQPLLLAMPDRPLVAAPFIEMSAAAQVPRGSPLYSSRTSPRHLYKKPASPVHLQWAQEQFRWHGYQPLCSYLTGIHLRQGQPLGGFWNLLETKEGKQAEEDQRHVLQELFMCTFNCTDKKVRKSSQKVRIDSCAVIFQLVLQLG</sequence>
<accession>A0ACB7T390</accession>
<organism evidence="1 2">
    <name type="scientific">Hyalomma asiaticum</name>
    <name type="common">Tick</name>
    <dbReference type="NCBI Taxonomy" id="266040"/>
    <lineage>
        <taxon>Eukaryota</taxon>
        <taxon>Metazoa</taxon>
        <taxon>Ecdysozoa</taxon>
        <taxon>Arthropoda</taxon>
        <taxon>Chelicerata</taxon>
        <taxon>Arachnida</taxon>
        <taxon>Acari</taxon>
        <taxon>Parasitiformes</taxon>
        <taxon>Ixodida</taxon>
        <taxon>Ixodoidea</taxon>
        <taxon>Ixodidae</taxon>
        <taxon>Hyalomminae</taxon>
        <taxon>Hyalomma</taxon>
    </lineage>
</organism>